<keyword evidence="1" id="KW-0812">Transmembrane</keyword>
<dbReference type="AlphaFoldDB" id="A0A6J6N882"/>
<dbReference type="Pfam" id="PF06103">
    <property type="entry name" value="DUF948"/>
    <property type="match status" value="1"/>
</dbReference>
<accession>A0A6J6N882</accession>
<evidence type="ECO:0000256" key="1">
    <source>
        <dbReference type="SAM" id="Phobius"/>
    </source>
</evidence>
<dbReference type="EMBL" id="CAEZZS010000014">
    <property type="protein sequence ID" value="CAB4773040.1"/>
    <property type="molecule type" value="Genomic_DNA"/>
</dbReference>
<evidence type="ECO:0000313" key="3">
    <source>
        <dbReference type="EMBL" id="CAB4680743.1"/>
    </source>
</evidence>
<evidence type="ECO:0000313" key="5">
    <source>
        <dbReference type="EMBL" id="CAB4773040.1"/>
    </source>
</evidence>
<proteinExistence type="predicted"/>
<organism evidence="3">
    <name type="scientific">freshwater metagenome</name>
    <dbReference type="NCBI Taxonomy" id="449393"/>
    <lineage>
        <taxon>unclassified sequences</taxon>
        <taxon>metagenomes</taxon>
        <taxon>ecological metagenomes</taxon>
    </lineage>
</organism>
<protein>
    <submittedName>
        <fullName evidence="3">Unannotated protein</fullName>
    </submittedName>
</protein>
<dbReference type="EMBL" id="CAEZUJ010000005">
    <property type="protein sequence ID" value="CAB4592021.1"/>
    <property type="molecule type" value="Genomic_DNA"/>
</dbReference>
<dbReference type="EMBL" id="CAEZXH010000022">
    <property type="protein sequence ID" value="CAB4680743.1"/>
    <property type="molecule type" value="Genomic_DNA"/>
</dbReference>
<evidence type="ECO:0000313" key="6">
    <source>
        <dbReference type="EMBL" id="CAB5037232.1"/>
    </source>
</evidence>
<name>A0A6J6N882_9ZZZZ</name>
<dbReference type="EMBL" id="CAFBPY010000069">
    <property type="protein sequence ID" value="CAB5037232.1"/>
    <property type="molecule type" value="Genomic_DNA"/>
</dbReference>
<keyword evidence="1" id="KW-1133">Transmembrane helix</keyword>
<dbReference type="EMBL" id="CAEZYJ010000011">
    <property type="protein sequence ID" value="CAB4712504.1"/>
    <property type="molecule type" value="Genomic_DNA"/>
</dbReference>
<evidence type="ECO:0000313" key="4">
    <source>
        <dbReference type="EMBL" id="CAB4712504.1"/>
    </source>
</evidence>
<dbReference type="InterPro" id="IPR009293">
    <property type="entry name" value="UPF0478"/>
</dbReference>
<reference evidence="3" key="1">
    <citation type="submission" date="2020-05" db="EMBL/GenBank/DDBJ databases">
        <authorList>
            <person name="Chiriac C."/>
            <person name="Salcher M."/>
            <person name="Ghai R."/>
            <person name="Kavagutti S V."/>
        </authorList>
    </citation>
    <scope>NUCLEOTIDE SEQUENCE</scope>
</reference>
<feature type="transmembrane region" description="Helical" evidence="1">
    <location>
        <begin position="6"/>
        <end position="27"/>
    </location>
</feature>
<keyword evidence="1" id="KW-0472">Membrane</keyword>
<evidence type="ECO:0000313" key="2">
    <source>
        <dbReference type="EMBL" id="CAB4592021.1"/>
    </source>
</evidence>
<sequence length="114" mass="11872">MSAGGIAAIIAASSLAVVAVAIAYAVIRFGKVLDEAGVAIKNVSQETVPLLEEVTTTVNLTNKQFERIDNITRSAEGFTTRLTAAADSILSRGPAAKMAAVAWGIAKARNKNRD</sequence>
<gene>
    <name evidence="2" type="ORF">UFOPK1811_00225</name>
    <name evidence="3" type="ORF">UFOPK2360_00527</name>
    <name evidence="4" type="ORF">UFOPK2659_00182</name>
    <name evidence="5" type="ORF">UFOPK2922_00474</name>
    <name evidence="6" type="ORF">UFOPK4209_00558</name>
</gene>